<evidence type="ECO:0000256" key="2">
    <source>
        <dbReference type="ARBA" id="ARBA00004167"/>
    </source>
</evidence>
<keyword evidence="11 15" id="KW-1133">Transmembrane helix</keyword>
<dbReference type="InterPro" id="IPR044600">
    <property type="entry name" value="ATL1/ATL16-like"/>
</dbReference>
<dbReference type="PANTHER" id="PTHR46913:SF19">
    <property type="entry name" value="RING-TYPE E3 UBIQUITIN TRANSFERASE"/>
    <property type="match status" value="1"/>
</dbReference>
<comment type="similarity">
    <text evidence="13">Belongs to the RING-type zinc finger family. ATL subfamily.</text>
</comment>
<evidence type="ECO:0000256" key="7">
    <source>
        <dbReference type="ARBA" id="ARBA00022723"/>
    </source>
</evidence>
<dbReference type="GO" id="GO:0016020">
    <property type="term" value="C:membrane"/>
    <property type="evidence" value="ECO:0007669"/>
    <property type="project" value="UniProtKB-SubCell"/>
</dbReference>
<evidence type="ECO:0000256" key="10">
    <source>
        <dbReference type="ARBA" id="ARBA00022833"/>
    </source>
</evidence>
<evidence type="ECO:0000256" key="6">
    <source>
        <dbReference type="ARBA" id="ARBA00022692"/>
    </source>
</evidence>
<dbReference type="InterPro" id="IPR013083">
    <property type="entry name" value="Znf_RING/FYVE/PHD"/>
</dbReference>
<comment type="pathway">
    <text evidence="3">Protein modification; protein ubiquitination.</text>
</comment>
<keyword evidence="10" id="KW-0862">Zinc</keyword>
<evidence type="ECO:0000313" key="18">
    <source>
        <dbReference type="Proteomes" id="UP001630127"/>
    </source>
</evidence>
<evidence type="ECO:0000256" key="14">
    <source>
        <dbReference type="PROSITE-ProRule" id="PRU00175"/>
    </source>
</evidence>
<dbReference type="PROSITE" id="PS50089">
    <property type="entry name" value="ZF_RING_2"/>
    <property type="match status" value="1"/>
</dbReference>
<dbReference type="PANTHER" id="PTHR46913">
    <property type="entry name" value="RING-H2 FINGER PROTEIN ATL16"/>
    <property type="match status" value="1"/>
</dbReference>
<feature type="domain" description="RING-type" evidence="16">
    <location>
        <begin position="155"/>
        <end position="197"/>
    </location>
</feature>
<keyword evidence="9" id="KW-0833">Ubl conjugation pathway</keyword>
<protein>
    <recommendedName>
        <fullName evidence="4">RING-type E3 ubiquitin transferase</fullName>
        <ecNumber evidence="4">2.3.2.27</ecNumber>
    </recommendedName>
</protein>
<evidence type="ECO:0000256" key="11">
    <source>
        <dbReference type="ARBA" id="ARBA00022989"/>
    </source>
</evidence>
<reference evidence="17 18" key="1">
    <citation type="submission" date="2024-11" db="EMBL/GenBank/DDBJ databases">
        <title>A near-complete genome assembly of Cinchona calisaya.</title>
        <authorList>
            <person name="Lian D.C."/>
            <person name="Zhao X.W."/>
            <person name="Wei L."/>
        </authorList>
    </citation>
    <scope>NUCLEOTIDE SEQUENCE [LARGE SCALE GENOMIC DNA]</scope>
    <source>
        <tissue evidence="17">Nenye</tissue>
    </source>
</reference>
<dbReference type="EMBL" id="JBJUIK010000005">
    <property type="protein sequence ID" value="KAL3527592.1"/>
    <property type="molecule type" value="Genomic_DNA"/>
</dbReference>
<evidence type="ECO:0000256" key="8">
    <source>
        <dbReference type="ARBA" id="ARBA00022771"/>
    </source>
</evidence>
<evidence type="ECO:0000256" key="13">
    <source>
        <dbReference type="ARBA" id="ARBA00024209"/>
    </source>
</evidence>
<comment type="catalytic activity">
    <reaction evidence="1">
        <text>S-ubiquitinyl-[E2 ubiquitin-conjugating enzyme]-L-cysteine + [acceptor protein]-L-lysine = [E2 ubiquitin-conjugating enzyme]-L-cysteine + N(6)-ubiquitinyl-[acceptor protein]-L-lysine.</text>
        <dbReference type="EC" id="2.3.2.27"/>
    </reaction>
</comment>
<dbReference type="Pfam" id="PF13639">
    <property type="entry name" value="zf-RING_2"/>
    <property type="match status" value="1"/>
</dbReference>
<dbReference type="CDD" id="cd16461">
    <property type="entry name" value="RING-H2_EL5-like"/>
    <property type="match status" value="1"/>
</dbReference>
<evidence type="ECO:0000256" key="3">
    <source>
        <dbReference type="ARBA" id="ARBA00004906"/>
    </source>
</evidence>
<evidence type="ECO:0000259" key="16">
    <source>
        <dbReference type="PROSITE" id="PS50089"/>
    </source>
</evidence>
<keyword evidence="8 14" id="KW-0863">Zinc-finger</keyword>
<dbReference type="EC" id="2.3.2.27" evidence="4"/>
<dbReference type="Proteomes" id="UP001630127">
    <property type="component" value="Unassembled WGS sequence"/>
</dbReference>
<dbReference type="GO" id="GO:0061630">
    <property type="term" value="F:ubiquitin protein ligase activity"/>
    <property type="evidence" value="ECO:0007669"/>
    <property type="project" value="UniProtKB-EC"/>
</dbReference>
<dbReference type="SMART" id="SM01197">
    <property type="entry name" value="FANCL_C"/>
    <property type="match status" value="1"/>
</dbReference>
<evidence type="ECO:0000313" key="17">
    <source>
        <dbReference type="EMBL" id="KAL3527592.1"/>
    </source>
</evidence>
<dbReference type="Gene3D" id="3.30.40.10">
    <property type="entry name" value="Zinc/RING finger domain, C3HC4 (zinc finger)"/>
    <property type="match status" value="1"/>
</dbReference>
<proteinExistence type="inferred from homology"/>
<dbReference type="AlphaFoldDB" id="A0ABD3A794"/>
<keyword evidence="18" id="KW-1185">Reference proteome</keyword>
<dbReference type="GO" id="GO:0008270">
    <property type="term" value="F:zinc ion binding"/>
    <property type="evidence" value="ECO:0007669"/>
    <property type="project" value="UniProtKB-KW"/>
</dbReference>
<keyword evidence="12 15" id="KW-0472">Membrane</keyword>
<dbReference type="SMART" id="SM00184">
    <property type="entry name" value="RING"/>
    <property type="match status" value="1"/>
</dbReference>
<evidence type="ECO:0000256" key="4">
    <source>
        <dbReference type="ARBA" id="ARBA00012483"/>
    </source>
</evidence>
<evidence type="ECO:0000256" key="9">
    <source>
        <dbReference type="ARBA" id="ARBA00022786"/>
    </source>
</evidence>
<keyword evidence="5" id="KW-0808">Transferase</keyword>
<evidence type="ECO:0000256" key="15">
    <source>
        <dbReference type="SAM" id="Phobius"/>
    </source>
</evidence>
<evidence type="ECO:0000256" key="12">
    <source>
        <dbReference type="ARBA" id="ARBA00023136"/>
    </source>
</evidence>
<sequence length="394" mass="44520">MMFFGHRKLLVFSQVSLHTTNRILVVVKKSATCSCYFSCPLDCQNSSFQDDNLLPPPPASQKNNNMPTILILMLCILGAVLVFLCYLTIVKRYRTNLSHSVRRNSVSAEEIQRQIMDHHHPIWYIQTVGLEQSVIDSIAVFRYKKGEGLVEGADCSVCLSEFEDDESLRLLPKCSHAFHVACIDTWLRSHKNCPLCRAPIVRDTNNISTTDTDAMQSVLDNSVSREDTLLRDDQPENDDEVRVRVENIGPLSNEEGKILEMVRRNSTSIMAGKNRVRVLSDLADRHVRFGEELQPVRRSVSMDSTSASMIYAAVAKIHPVKDEGCSSIQDVEVKKQTLESDTAVFKQGNKNLSFHRSRKSFSFGRSLQSVPIRMKRSFSSSGKFRFPDIAEARS</sequence>
<evidence type="ECO:0000256" key="1">
    <source>
        <dbReference type="ARBA" id="ARBA00000900"/>
    </source>
</evidence>
<comment type="caution">
    <text evidence="17">The sequence shown here is derived from an EMBL/GenBank/DDBJ whole genome shotgun (WGS) entry which is preliminary data.</text>
</comment>
<evidence type="ECO:0000256" key="5">
    <source>
        <dbReference type="ARBA" id="ARBA00022679"/>
    </source>
</evidence>
<dbReference type="SUPFAM" id="SSF57850">
    <property type="entry name" value="RING/U-box"/>
    <property type="match status" value="1"/>
</dbReference>
<dbReference type="InterPro" id="IPR001841">
    <property type="entry name" value="Znf_RING"/>
</dbReference>
<organism evidence="17 18">
    <name type="scientific">Cinchona calisaya</name>
    <dbReference type="NCBI Taxonomy" id="153742"/>
    <lineage>
        <taxon>Eukaryota</taxon>
        <taxon>Viridiplantae</taxon>
        <taxon>Streptophyta</taxon>
        <taxon>Embryophyta</taxon>
        <taxon>Tracheophyta</taxon>
        <taxon>Spermatophyta</taxon>
        <taxon>Magnoliopsida</taxon>
        <taxon>eudicotyledons</taxon>
        <taxon>Gunneridae</taxon>
        <taxon>Pentapetalae</taxon>
        <taxon>asterids</taxon>
        <taxon>lamiids</taxon>
        <taxon>Gentianales</taxon>
        <taxon>Rubiaceae</taxon>
        <taxon>Cinchonoideae</taxon>
        <taxon>Cinchoneae</taxon>
        <taxon>Cinchona</taxon>
    </lineage>
</organism>
<comment type="subcellular location">
    <subcellularLocation>
        <location evidence="2">Membrane</location>
        <topology evidence="2">Single-pass membrane protein</topology>
    </subcellularLocation>
</comment>
<feature type="transmembrane region" description="Helical" evidence="15">
    <location>
        <begin position="69"/>
        <end position="89"/>
    </location>
</feature>
<dbReference type="FunFam" id="3.30.40.10:FF:000233">
    <property type="entry name" value="RING-H2 finger protein ATL54"/>
    <property type="match status" value="1"/>
</dbReference>
<keyword evidence="7" id="KW-0479">Metal-binding</keyword>
<gene>
    <name evidence="17" type="ORF">ACH5RR_012248</name>
</gene>
<keyword evidence="6 15" id="KW-0812">Transmembrane</keyword>
<name>A0ABD3A794_9GENT</name>
<accession>A0ABD3A794</accession>